<reference evidence="1" key="1">
    <citation type="submission" date="2021-01" db="EMBL/GenBank/DDBJ databases">
        <authorList>
            <person name="Corre E."/>
            <person name="Pelletier E."/>
            <person name="Niang G."/>
            <person name="Scheremetjew M."/>
            <person name="Finn R."/>
            <person name="Kale V."/>
            <person name="Holt S."/>
            <person name="Cochrane G."/>
            <person name="Meng A."/>
            <person name="Brown T."/>
            <person name="Cohen L."/>
        </authorList>
    </citation>
    <scope>NUCLEOTIDE SEQUENCE</scope>
    <source>
        <strain evidence="1">PLY429</strain>
    </source>
</reference>
<proteinExistence type="predicted"/>
<organism evidence="1">
    <name type="scientific">Tetraselmis chuii</name>
    <dbReference type="NCBI Taxonomy" id="63592"/>
    <lineage>
        <taxon>Eukaryota</taxon>
        <taxon>Viridiplantae</taxon>
        <taxon>Chlorophyta</taxon>
        <taxon>core chlorophytes</taxon>
        <taxon>Chlorodendrophyceae</taxon>
        <taxon>Chlorodendrales</taxon>
        <taxon>Chlorodendraceae</taxon>
        <taxon>Tetraselmis</taxon>
    </lineage>
</organism>
<dbReference type="GO" id="GO:0015630">
    <property type="term" value="C:microtubule cytoskeleton"/>
    <property type="evidence" value="ECO:0007669"/>
    <property type="project" value="TreeGrafter"/>
</dbReference>
<dbReference type="EMBL" id="HBGG01027306">
    <property type="protein sequence ID" value="CAD9211829.1"/>
    <property type="molecule type" value="Transcribed_RNA"/>
</dbReference>
<evidence type="ECO:0000313" key="1">
    <source>
        <dbReference type="EMBL" id="CAD9211829.1"/>
    </source>
</evidence>
<dbReference type="PANTHER" id="PTHR23314">
    <property type="entry name" value="SPERM-ASSOCIATED ANTIGEN 6 ARMADILLO REPEAT-CONTAINING"/>
    <property type="match status" value="1"/>
</dbReference>
<gene>
    <name evidence="1" type="ORF">TCHU04912_LOCUS14068</name>
</gene>
<dbReference type="AlphaFoldDB" id="A0A7S1X6W2"/>
<dbReference type="InterPro" id="IPR011989">
    <property type="entry name" value="ARM-like"/>
</dbReference>
<sequence>MPGNLSAAAADGGAAHKVTTAMNAYQAARQLFVSTVTDFLSAQDGGATMAALVDHDLLPVLTCPLVKDPIMGIQIGSLNALGELARQNAEASHEICVCGILDEMVASLSHQNRQIRAAANTALQNVARHDRSCAQSVVDHGVLEPVRKQLGTLDVMVKETAVKTLDVLVEKGPDFADLVADESTIGTCVSHLYMPEDAAPQTMRTCIALFLANTANHNEWLAQRVVTSEALHAIASLLGARSTKPTLRAACLKMLSQVAKHSTELAALVVEQNVMPTVLQCLTNEDHTHTRLAAASLVQEVSRRTPDLAQVVASGGGCTCLVRNVELASAGAASVAAILSMGHIAGMHAKVAKQLLDSDASRQLILALDCPDPVVKGAAGWTVEQIASHGKDTAGQMSQEGLLVALEPVYRLCPDGETKTKLKGALKAIIKECRSHTDLEPLVKHDTPPDVQRHVLQAFVDLLPKDVAARRSFVTSGALMRLQALDLVAGLDARSLDCIQEINAQFPEDVVNYYKPK</sequence>
<name>A0A7S1X6W2_9CHLO</name>
<dbReference type="Gene3D" id="1.25.10.10">
    <property type="entry name" value="Leucine-rich Repeat Variant"/>
    <property type="match status" value="2"/>
</dbReference>
<evidence type="ECO:0008006" key="2">
    <source>
        <dbReference type="Google" id="ProtNLM"/>
    </source>
</evidence>
<dbReference type="GO" id="GO:0008017">
    <property type="term" value="F:microtubule binding"/>
    <property type="evidence" value="ECO:0007669"/>
    <property type="project" value="TreeGrafter"/>
</dbReference>
<dbReference type="PANTHER" id="PTHR23314:SF0">
    <property type="entry name" value="SPERM-ASSOCIATED ANTIGEN 6"/>
    <property type="match status" value="1"/>
</dbReference>
<accession>A0A7S1X6W2</accession>
<dbReference type="SUPFAM" id="SSF48371">
    <property type="entry name" value="ARM repeat"/>
    <property type="match status" value="1"/>
</dbReference>
<dbReference type="InterPro" id="IPR000225">
    <property type="entry name" value="Armadillo"/>
</dbReference>
<protein>
    <recommendedName>
        <fullName evidence="2">Armadillo repeat-containing protein 8</fullName>
    </recommendedName>
</protein>
<dbReference type="GO" id="GO:0003341">
    <property type="term" value="P:cilium movement"/>
    <property type="evidence" value="ECO:0007669"/>
    <property type="project" value="TreeGrafter"/>
</dbReference>
<dbReference type="InterPro" id="IPR016024">
    <property type="entry name" value="ARM-type_fold"/>
</dbReference>
<dbReference type="SMART" id="SM00185">
    <property type="entry name" value="ARM"/>
    <property type="match status" value="5"/>
</dbReference>